<feature type="compositionally biased region" description="Polar residues" evidence="1">
    <location>
        <begin position="338"/>
        <end position="347"/>
    </location>
</feature>
<reference evidence="3 4" key="1">
    <citation type="submission" date="2017-07" db="EMBL/GenBank/DDBJ databases">
        <title>An improved, manually edited Actinidia chinensis var. chinensis (kiwifruit) genome highlights the challenges associated with draft genomes and gene prediction in plants.</title>
        <authorList>
            <person name="Pilkington S."/>
            <person name="Crowhurst R."/>
            <person name="Hilario E."/>
            <person name="Nardozza S."/>
            <person name="Fraser L."/>
            <person name="Peng Y."/>
            <person name="Gunaseelan K."/>
            <person name="Simpson R."/>
            <person name="Tahir J."/>
            <person name="Deroles S."/>
            <person name="Templeton K."/>
            <person name="Luo Z."/>
            <person name="Davy M."/>
            <person name="Cheng C."/>
            <person name="Mcneilage M."/>
            <person name="Scaglione D."/>
            <person name="Liu Y."/>
            <person name="Zhang Q."/>
            <person name="Datson P."/>
            <person name="De Silva N."/>
            <person name="Gardiner S."/>
            <person name="Bassett H."/>
            <person name="Chagne D."/>
            <person name="Mccallum J."/>
            <person name="Dzierzon H."/>
            <person name="Deng C."/>
            <person name="Wang Y.-Y."/>
            <person name="Barron N."/>
            <person name="Manako K."/>
            <person name="Bowen J."/>
            <person name="Foster T."/>
            <person name="Erridge Z."/>
            <person name="Tiffin H."/>
            <person name="Waite C."/>
            <person name="Davies K."/>
            <person name="Grierson E."/>
            <person name="Laing W."/>
            <person name="Kirk R."/>
            <person name="Chen X."/>
            <person name="Wood M."/>
            <person name="Montefiori M."/>
            <person name="Brummell D."/>
            <person name="Schwinn K."/>
            <person name="Catanach A."/>
            <person name="Fullerton C."/>
            <person name="Li D."/>
            <person name="Meiyalaghan S."/>
            <person name="Nieuwenhuizen N."/>
            <person name="Read N."/>
            <person name="Prakash R."/>
            <person name="Hunter D."/>
            <person name="Zhang H."/>
            <person name="Mckenzie M."/>
            <person name="Knabel M."/>
            <person name="Harris A."/>
            <person name="Allan A."/>
            <person name="Chen A."/>
            <person name="Janssen B."/>
            <person name="Plunkett B."/>
            <person name="Dwamena C."/>
            <person name="Voogd C."/>
            <person name="Leif D."/>
            <person name="Lafferty D."/>
            <person name="Souleyre E."/>
            <person name="Varkonyi-Gasic E."/>
            <person name="Gambi F."/>
            <person name="Hanley J."/>
            <person name="Yao J.-L."/>
            <person name="Cheung J."/>
            <person name="David K."/>
            <person name="Warren B."/>
            <person name="Marsh K."/>
            <person name="Snowden K."/>
            <person name="Lin-Wang K."/>
            <person name="Brian L."/>
            <person name="Martinez-Sanchez M."/>
            <person name="Wang M."/>
            <person name="Ileperuma N."/>
            <person name="Macnee N."/>
            <person name="Campin R."/>
            <person name="Mcatee P."/>
            <person name="Drummond R."/>
            <person name="Espley R."/>
            <person name="Ireland H."/>
            <person name="Wu R."/>
            <person name="Atkinson R."/>
            <person name="Karunairetnam S."/>
            <person name="Bulley S."/>
            <person name="Chunkath S."/>
            <person name="Hanley Z."/>
            <person name="Storey R."/>
            <person name="Thrimawithana A."/>
            <person name="Thomson S."/>
            <person name="David C."/>
            <person name="Testolin R."/>
        </authorList>
    </citation>
    <scope>NUCLEOTIDE SEQUENCE [LARGE SCALE GENOMIC DNA]</scope>
    <source>
        <strain evidence="4">cv. Red5</strain>
        <tissue evidence="3">Young leaf</tissue>
    </source>
</reference>
<feature type="compositionally biased region" description="Basic residues" evidence="1">
    <location>
        <begin position="247"/>
        <end position="256"/>
    </location>
</feature>
<feature type="compositionally biased region" description="Pro residues" evidence="1">
    <location>
        <begin position="328"/>
        <end position="337"/>
    </location>
</feature>
<comment type="caution">
    <text evidence="3">The sequence shown here is derived from an EMBL/GenBank/DDBJ whole genome shotgun (WGS) entry which is preliminary data.</text>
</comment>
<gene>
    <name evidence="3" type="ORF">CEY00_Acc02018</name>
</gene>
<evidence type="ECO:0000259" key="2">
    <source>
        <dbReference type="Pfam" id="PF23041"/>
    </source>
</evidence>
<evidence type="ECO:0000313" key="3">
    <source>
        <dbReference type="EMBL" id="PSS34876.1"/>
    </source>
</evidence>
<organism evidence="3 4">
    <name type="scientific">Actinidia chinensis var. chinensis</name>
    <name type="common">Chinese soft-hair kiwi</name>
    <dbReference type="NCBI Taxonomy" id="1590841"/>
    <lineage>
        <taxon>Eukaryota</taxon>
        <taxon>Viridiplantae</taxon>
        <taxon>Streptophyta</taxon>
        <taxon>Embryophyta</taxon>
        <taxon>Tracheophyta</taxon>
        <taxon>Spermatophyta</taxon>
        <taxon>Magnoliopsida</taxon>
        <taxon>eudicotyledons</taxon>
        <taxon>Gunneridae</taxon>
        <taxon>Pentapetalae</taxon>
        <taxon>asterids</taxon>
        <taxon>Ericales</taxon>
        <taxon>Actinidiaceae</taxon>
        <taxon>Actinidia</taxon>
    </lineage>
</organism>
<dbReference type="Gramene" id="PSS34876">
    <property type="protein sequence ID" value="PSS34876"/>
    <property type="gene ID" value="CEY00_Acc02018"/>
</dbReference>
<dbReference type="STRING" id="1590841.A0A2R6RXZ1"/>
<evidence type="ECO:0000256" key="1">
    <source>
        <dbReference type="SAM" id="MobiDB-lite"/>
    </source>
</evidence>
<name>A0A2R6RXZ1_ACTCC</name>
<keyword evidence="4" id="KW-1185">Reference proteome</keyword>
<feature type="region of interest" description="Disordered" evidence="1">
    <location>
        <begin position="279"/>
        <end position="358"/>
    </location>
</feature>
<protein>
    <submittedName>
        <fullName evidence="3">Extensin like</fullName>
    </submittedName>
</protein>
<dbReference type="PANTHER" id="PTHR33826">
    <property type="entry name" value="F20B24.21"/>
    <property type="match status" value="1"/>
</dbReference>
<accession>A0A2R6RXZ1</accession>
<proteinExistence type="predicted"/>
<dbReference type="Proteomes" id="UP000241394">
    <property type="component" value="Chromosome LG2"/>
</dbReference>
<feature type="compositionally biased region" description="Low complexity" evidence="1">
    <location>
        <begin position="279"/>
        <end position="288"/>
    </location>
</feature>
<sequence length="418" mass="44933">MVASFMLEKPVLLLEDNILRLEGDIFDEIEAPTIKVEIVSLKPLTGSNVTKVVFAVVPDERNSKVSSTTQSLIRASFVSLVQQYPLRLTASLFGDPFSFEVLKFPGGITISPPQSAFLLQKVQILFNFTLNFSISQIQDNFNELTSQLKSGLRLAPYENLYIRLTNSKGSTVAPTTTVQTLVLLTIGNPPSQARLKQLAQTITGSHSKNLGLNNTVFGRVKQVRLSSILQHSLGGDSSPSPAPLPPPHHHHHHHHHHDDVYLGPIVSPASAPAPASKIYAPATKKGSPAPAPAPLAARSHNAEPPGCQFGYVRRFPRKAKKQSHVVPPVVPPIPPTYTAPSPRQQVNPPAPPSYQTPAASPLPKAVFAHVQPPINSAEPPDITPSVSPSPSPSSSSASLLPMALCAVLQFLVLVLHLL</sequence>
<feature type="domain" description="DUF7036" evidence="2">
    <location>
        <begin position="4"/>
        <end position="94"/>
    </location>
</feature>
<feature type="domain" description="DUF7036" evidence="2">
    <location>
        <begin position="127"/>
        <end position="218"/>
    </location>
</feature>
<reference evidence="4" key="2">
    <citation type="journal article" date="2018" name="BMC Genomics">
        <title>A manually annotated Actinidia chinensis var. chinensis (kiwifruit) genome highlights the challenges associated with draft genomes and gene prediction in plants.</title>
        <authorList>
            <person name="Pilkington S.M."/>
            <person name="Crowhurst R."/>
            <person name="Hilario E."/>
            <person name="Nardozza S."/>
            <person name="Fraser L."/>
            <person name="Peng Y."/>
            <person name="Gunaseelan K."/>
            <person name="Simpson R."/>
            <person name="Tahir J."/>
            <person name="Deroles S.C."/>
            <person name="Templeton K."/>
            <person name="Luo Z."/>
            <person name="Davy M."/>
            <person name="Cheng C."/>
            <person name="McNeilage M."/>
            <person name="Scaglione D."/>
            <person name="Liu Y."/>
            <person name="Zhang Q."/>
            <person name="Datson P."/>
            <person name="De Silva N."/>
            <person name="Gardiner S.E."/>
            <person name="Bassett H."/>
            <person name="Chagne D."/>
            <person name="McCallum J."/>
            <person name="Dzierzon H."/>
            <person name="Deng C."/>
            <person name="Wang Y.Y."/>
            <person name="Barron L."/>
            <person name="Manako K."/>
            <person name="Bowen J."/>
            <person name="Foster T.M."/>
            <person name="Erridge Z.A."/>
            <person name="Tiffin H."/>
            <person name="Waite C.N."/>
            <person name="Davies K.M."/>
            <person name="Grierson E.P."/>
            <person name="Laing W.A."/>
            <person name="Kirk R."/>
            <person name="Chen X."/>
            <person name="Wood M."/>
            <person name="Montefiori M."/>
            <person name="Brummell D.A."/>
            <person name="Schwinn K.E."/>
            <person name="Catanach A."/>
            <person name="Fullerton C."/>
            <person name="Li D."/>
            <person name="Meiyalaghan S."/>
            <person name="Nieuwenhuizen N."/>
            <person name="Read N."/>
            <person name="Prakash R."/>
            <person name="Hunter D."/>
            <person name="Zhang H."/>
            <person name="McKenzie M."/>
            <person name="Knabel M."/>
            <person name="Harris A."/>
            <person name="Allan A.C."/>
            <person name="Gleave A."/>
            <person name="Chen A."/>
            <person name="Janssen B.J."/>
            <person name="Plunkett B."/>
            <person name="Ampomah-Dwamena C."/>
            <person name="Voogd C."/>
            <person name="Leif D."/>
            <person name="Lafferty D."/>
            <person name="Souleyre E.J.F."/>
            <person name="Varkonyi-Gasic E."/>
            <person name="Gambi F."/>
            <person name="Hanley J."/>
            <person name="Yao J.L."/>
            <person name="Cheung J."/>
            <person name="David K.M."/>
            <person name="Warren B."/>
            <person name="Marsh K."/>
            <person name="Snowden K.C."/>
            <person name="Lin-Wang K."/>
            <person name="Brian L."/>
            <person name="Martinez-Sanchez M."/>
            <person name="Wang M."/>
            <person name="Ileperuma N."/>
            <person name="Macnee N."/>
            <person name="Campin R."/>
            <person name="McAtee P."/>
            <person name="Drummond R.S.M."/>
            <person name="Espley R.V."/>
            <person name="Ireland H.S."/>
            <person name="Wu R."/>
            <person name="Atkinson R.G."/>
            <person name="Karunairetnam S."/>
            <person name="Bulley S."/>
            <person name="Chunkath S."/>
            <person name="Hanley Z."/>
            <person name="Storey R."/>
            <person name="Thrimawithana A.H."/>
            <person name="Thomson S."/>
            <person name="David C."/>
            <person name="Testolin R."/>
            <person name="Huang H."/>
            <person name="Hellens R.P."/>
            <person name="Schaffer R.J."/>
        </authorList>
    </citation>
    <scope>NUCLEOTIDE SEQUENCE [LARGE SCALE GENOMIC DNA]</scope>
    <source>
        <strain evidence="4">cv. Red5</strain>
    </source>
</reference>
<dbReference type="EMBL" id="NKQK01000002">
    <property type="protein sequence ID" value="PSS34876.1"/>
    <property type="molecule type" value="Genomic_DNA"/>
</dbReference>
<evidence type="ECO:0000313" key="4">
    <source>
        <dbReference type="Proteomes" id="UP000241394"/>
    </source>
</evidence>
<dbReference type="OMA" id="HAMPPSE"/>
<feature type="compositionally biased region" description="Basic residues" evidence="1">
    <location>
        <begin position="314"/>
        <end position="323"/>
    </location>
</feature>
<feature type="region of interest" description="Disordered" evidence="1">
    <location>
        <begin position="231"/>
        <end position="267"/>
    </location>
</feature>
<dbReference type="FunCoup" id="A0A2R6RXZ1">
    <property type="interactions" value="1240"/>
</dbReference>
<dbReference type="InParanoid" id="A0A2R6RXZ1"/>
<dbReference type="Pfam" id="PF23041">
    <property type="entry name" value="DUF7036"/>
    <property type="match status" value="2"/>
</dbReference>
<feature type="compositionally biased region" description="Low complexity" evidence="1">
    <location>
        <begin position="384"/>
        <end position="393"/>
    </location>
</feature>
<feature type="region of interest" description="Disordered" evidence="1">
    <location>
        <begin position="372"/>
        <end position="393"/>
    </location>
</feature>
<dbReference type="PANTHER" id="PTHR33826:SF2">
    <property type="entry name" value="HYDROXYPROLINE-RICH GLYCOPROTEIN FAMILY PROTEIN"/>
    <property type="match status" value="1"/>
</dbReference>
<dbReference type="InterPro" id="IPR055464">
    <property type="entry name" value="DUF7036"/>
</dbReference>
<dbReference type="OrthoDB" id="687571at2759"/>
<dbReference type="AlphaFoldDB" id="A0A2R6RXZ1"/>